<proteinExistence type="predicted"/>
<organism evidence="1 2">
    <name type="scientific">Actinomadura spongiicola</name>
    <dbReference type="NCBI Taxonomy" id="2303421"/>
    <lineage>
        <taxon>Bacteria</taxon>
        <taxon>Bacillati</taxon>
        <taxon>Actinomycetota</taxon>
        <taxon>Actinomycetes</taxon>
        <taxon>Streptosporangiales</taxon>
        <taxon>Thermomonosporaceae</taxon>
        <taxon>Actinomadura</taxon>
    </lineage>
</organism>
<evidence type="ECO:0000313" key="1">
    <source>
        <dbReference type="EMBL" id="RFS87346.1"/>
    </source>
</evidence>
<dbReference type="EMBL" id="QVNQ01000001">
    <property type="protein sequence ID" value="RFS87346.1"/>
    <property type="molecule type" value="Genomic_DNA"/>
</dbReference>
<gene>
    <name evidence="1" type="ORF">D0T12_03695</name>
</gene>
<sequence length="206" mass="22906">MVSDMITHPAPELLSYEDAVARLGDSLRFEWDWLYDTIPLLDGDVVVEGDFLKAVTGIVEQEFDGVHITGNLTVNGPIALYETRPTLSVRGTTRAETLEGGDAEIYINGGVFTYLVYGYYNDGVLDTGAIDTPWVINSDHDLRVTAPGARHIDNFHFRGYLNDADIDFTTDEIADAFVPEVVSRERDAVDVHKFLERLRAGLPVLK</sequence>
<evidence type="ECO:0000313" key="2">
    <source>
        <dbReference type="Proteomes" id="UP000262882"/>
    </source>
</evidence>
<dbReference type="AlphaFoldDB" id="A0A372GPP2"/>
<accession>A0A372GPP2</accession>
<protein>
    <submittedName>
        <fullName evidence="1">Uncharacterized protein</fullName>
    </submittedName>
</protein>
<name>A0A372GPP2_9ACTN</name>
<dbReference type="Proteomes" id="UP000262882">
    <property type="component" value="Unassembled WGS sequence"/>
</dbReference>
<keyword evidence="2" id="KW-1185">Reference proteome</keyword>
<reference evidence="1 2" key="1">
    <citation type="submission" date="2018-08" db="EMBL/GenBank/DDBJ databases">
        <title>Actinomadura spongicola sp. nov., isolated from marine sponge Leucetta chagosensis.</title>
        <authorList>
            <person name="Li L."/>
            <person name="Lin H.W."/>
        </authorList>
    </citation>
    <scope>NUCLEOTIDE SEQUENCE [LARGE SCALE GENOMIC DNA]</scope>
    <source>
        <strain evidence="1 2">LHW52907</strain>
    </source>
</reference>
<comment type="caution">
    <text evidence="1">The sequence shown here is derived from an EMBL/GenBank/DDBJ whole genome shotgun (WGS) entry which is preliminary data.</text>
</comment>